<dbReference type="InterPro" id="IPR000782">
    <property type="entry name" value="FAS1_domain"/>
</dbReference>
<dbReference type="GO" id="GO:0031012">
    <property type="term" value="C:extracellular matrix"/>
    <property type="evidence" value="ECO:0007669"/>
    <property type="project" value="TreeGrafter"/>
</dbReference>
<feature type="region of interest" description="Disordered" evidence="1">
    <location>
        <begin position="41"/>
        <end position="100"/>
    </location>
</feature>
<dbReference type="GO" id="GO:0007155">
    <property type="term" value="P:cell adhesion"/>
    <property type="evidence" value="ECO:0007669"/>
    <property type="project" value="TreeGrafter"/>
</dbReference>
<dbReference type="OrthoDB" id="286301at2759"/>
<feature type="domain" description="FAS1" evidence="3">
    <location>
        <begin position="675"/>
        <end position="811"/>
    </location>
</feature>
<dbReference type="PANTHER" id="PTHR10900:SF77">
    <property type="entry name" value="FI19380P1"/>
    <property type="match status" value="1"/>
</dbReference>
<dbReference type="Proteomes" id="UP001153737">
    <property type="component" value="Chromosome 9"/>
</dbReference>
<feature type="compositionally biased region" description="Acidic residues" evidence="1">
    <location>
        <begin position="157"/>
        <end position="172"/>
    </location>
</feature>
<feature type="chain" id="PRO_5040124897" description="FAS1 domain-containing protein" evidence="2">
    <location>
        <begin position="20"/>
        <end position="829"/>
    </location>
</feature>
<dbReference type="InterPro" id="IPR036378">
    <property type="entry name" value="FAS1_dom_sf"/>
</dbReference>
<gene>
    <name evidence="4" type="ORF">PHAECO_LOCUS12630</name>
</gene>
<evidence type="ECO:0000313" key="5">
    <source>
        <dbReference type="Proteomes" id="UP001153737"/>
    </source>
</evidence>
<dbReference type="SUPFAM" id="SSF82153">
    <property type="entry name" value="FAS1 domain"/>
    <property type="match status" value="4"/>
</dbReference>
<dbReference type="GO" id="GO:0005615">
    <property type="term" value="C:extracellular space"/>
    <property type="evidence" value="ECO:0007669"/>
    <property type="project" value="TreeGrafter"/>
</dbReference>
<evidence type="ECO:0000313" key="4">
    <source>
        <dbReference type="EMBL" id="CAG9825393.1"/>
    </source>
</evidence>
<name>A0A9N9SK89_PHACE</name>
<reference evidence="4" key="1">
    <citation type="submission" date="2022-01" db="EMBL/GenBank/DDBJ databases">
        <authorList>
            <person name="King R."/>
        </authorList>
    </citation>
    <scope>NUCLEOTIDE SEQUENCE</scope>
</reference>
<dbReference type="InterPro" id="IPR050904">
    <property type="entry name" value="Adhesion/Biosynth-related"/>
</dbReference>
<dbReference type="AlphaFoldDB" id="A0A9N9SK89"/>
<feature type="domain" description="FAS1" evidence="3">
    <location>
        <begin position="394"/>
        <end position="526"/>
    </location>
</feature>
<evidence type="ECO:0000256" key="2">
    <source>
        <dbReference type="SAM" id="SignalP"/>
    </source>
</evidence>
<feature type="domain" description="FAS1" evidence="3">
    <location>
        <begin position="530"/>
        <end position="671"/>
    </location>
</feature>
<dbReference type="Pfam" id="PF02469">
    <property type="entry name" value="Fasciclin"/>
    <property type="match status" value="4"/>
</dbReference>
<sequence>MLLKALVVISGVLVIGIECRDFYSDLNLFHELQRPYRTSWEWSSPGLQSRSSDDEDRDREPLGPDYKDPIASSSEQKPLLQPNPKPAGGSQPPKAPSEVLPGGVIEVEAGDGVGVEDPFGIFRPSFDFKPLGFGDLFPGLNSNQWWKGKNVCIDREESTDDDEDGDDDDGESEEGKKNTTSKAPKSLPDLFSTSISLSNCFETANKYECITKVNNHGVFKTFTVRYKCCYGYSRSPGSGCTKKADLKPILDTLEDLKTDEFRKLIKSSGLQNKFADGNFSLFVPSDDGLNEYNEEIAESNNVDALRRRRASTQTLPSRDLVLSHTVEGFIDLTDFANDEVINSEYRNSTIRINIYPTNGNEKLVTVNCARVKNPNILAQNGIVHVTDRVVLPATEDVETIIRTHPRLSNLRKALEFTDIPSHLKPEGHYTVFAPTDEAFNKLDQVQKRKLLDGAGCASSILKYHFTAHTVCTSAIIGNATTHNVEGDNLSLERTVDDEIILEGKARITEGDIVATNGVIHLIDNIIIPDSGLYIGSVLQKQNFTSFQDLIKKAGLEEEINSLQNATVFVPTNKAFEDTETQNFLKGIENDQEKLKEIVRYHTVKGQLQSGDMNNNELLETYDDGEELRINLYSTLPLFTNVINRATVNCARLIGFDEKACGSSLHEVNKLLVPPTRSILDIIHSDGKYSTLSTLLQGSEVEEVLRGNNGSITFLAPTDETFAALDENDLKVLKENKDKANFVLKNHVLTEVLCCSGVGPQSWGFNSYVSTLANTQVEVGRTGSRVRINRAVVTSCDNLATNGILHTINKVLLPRQPQTASLGGLLFFDI</sequence>
<feature type="domain" description="FAS1" evidence="3">
    <location>
        <begin position="245"/>
        <end position="390"/>
    </location>
</feature>
<dbReference type="EMBL" id="OU896715">
    <property type="protein sequence ID" value="CAG9825393.1"/>
    <property type="molecule type" value="Genomic_DNA"/>
</dbReference>
<dbReference type="Gene3D" id="2.30.180.10">
    <property type="entry name" value="FAS1 domain"/>
    <property type="match status" value="4"/>
</dbReference>
<dbReference type="PANTHER" id="PTHR10900">
    <property type="entry name" value="PERIOSTIN-RELATED"/>
    <property type="match status" value="1"/>
</dbReference>
<dbReference type="GO" id="GO:0050839">
    <property type="term" value="F:cell adhesion molecule binding"/>
    <property type="evidence" value="ECO:0007669"/>
    <property type="project" value="TreeGrafter"/>
</dbReference>
<protein>
    <recommendedName>
        <fullName evidence="3">FAS1 domain-containing protein</fullName>
    </recommendedName>
</protein>
<dbReference type="PROSITE" id="PS50213">
    <property type="entry name" value="FAS1"/>
    <property type="match status" value="4"/>
</dbReference>
<dbReference type="FunFam" id="2.30.180.10:FF:000032">
    <property type="entry name" value="Fasciclin domain-containing protein, putative"/>
    <property type="match status" value="1"/>
</dbReference>
<feature type="region of interest" description="Disordered" evidence="1">
    <location>
        <begin position="156"/>
        <end position="184"/>
    </location>
</feature>
<proteinExistence type="predicted"/>
<dbReference type="SMART" id="SM00554">
    <property type="entry name" value="FAS1"/>
    <property type="match status" value="4"/>
</dbReference>
<dbReference type="GO" id="GO:0030198">
    <property type="term" value="P:extracellular matrix organization"/>
    <property type="evidence" value="ECO:0007669"/>
    <property type="project" value="TreeGrafter"/>
</dbReference>
<reference evidence="4" key="2">
    <citation type="submission" date="2022-10" db="EMBL/GenBank/DDBJ databases">
        <authorList>
            <consortium name="ENA_rothamsted_submissions"/>
            <consortium name="culmorum"/>
            <person name="King R."/>
        </authorList>
    </citation>
    <scope>NUCLEOTIDE SEQUENCE</scope>
</reference>
<accession>A0A9N9SK89</accession>
<keyword evidence="2" id="KW-0732">Signal</keyword>
<evidence type="ECO:0000259" key="3">
    <source>
        <dbReference type="PROSITE" id="PS50213"/>
    </source>
</evidence>
<evidence type="ECO:0000256" key="1">
    <source>
        <dbReference type="SAM" id="MobiDB-lite"/>
    </source>
</evidence>
<keyword evidence="5" id="KW-1185">Reference proteome</keyword>
<feature type="signal peptide" evidence="2">
    <location>
        <begin position="1"/>
        <end position="19"/>
    </location>
</feature>
<organism evidence="4 5">
    <name type="scientific">Phaedon cochleariae</name>
    <name type="common">Mustard beetle</name>
    <dbReference type="NCBI Taxonomy" id="80249"/>
    <lineage>
        <taxon>Eukaryota</taxon>
        <taxon>Metazoa</taxon>
        <taxon>Ecdysozoa</taxon>
        <taxon>Arthropoda</taxon>
        <taxon>Hexapoda</taxon>
        <taxon>Insecta</taxon>
        <taxon>Pterygota</taxon>
        <taxon>Neoptera</taxon>
        <taxon>Endopterygota</taxon>
        <taxon>Coleoptera</taxon>
        <taxon>Polyphaga</taxon>
        <taxon>Cucujiformia</taxon>
        <taxon>Chrysomeloidea</taxon>
        <taxon>Chrysomelidae</taxon>
        <taxon>Chrysomelinae</taxon>
        <taxon>Chrysomelini</taxon>
        <taxon>Phaedon</taxon>
    </lineage>
</organism>
<feature type="compositionally biased region" description="Basic and acidic residues" evidence="1">
    <location>
        <begin position="58"/>
        <end position="68"/>
    </location>
</feature>